<dbReference type="RefSeq" id="WP_087136772.1">
    <property type="nucleotide sequence ID" value="NZ_RCUW01000022.1"/>
</dbReference>
<evidence type="ECO:0000313" key="2">
    <source>
        <dbReference type="Proteomes" id="UP000275395"/>
    </source>
</evidence>
<dbReference type="SUPFAM" id="SSF52540">
    <property type="entry name" value="P-loop containing nucleoside triphosphate hydrolases"/>
    <property type="match status" value="1"/>
</dbReference>
<protein>
    <submittedName>
        <fullName evidence="1">Uncharacterized protein</fullName>
    </submittedName>
</protein>
<comment type="caution">
    <text evidence="1">The sequence shown here is derived from an EMBL/GenBank/DDBJ whole genome shotgun (WGS) entry which is preliminary data.</text>
</comment>
<accession>A0A3L6ZJ71</accession>
<gene>
    <name evidence="1" type="ORF">D9V30_13880</name>
</gene>
<name>A0A3L6ZJ71_9MICO</name>
<reference evidence="1 2" key="1">
    <citation type="submission" date="2018-10" db="EMBL/GenBank/DDBJ databases">
        <authorList>
            <person name="Li J."/>
        </authorList>
    </citation>
    <scope>NUCLEOTIDE SEQUENCE [LARGE SCALE GENOMIC DNA]</scope>
    <source>
        <strain evidence="1 2">JCM 30549</strain>
    </source>
</reference>
<dbReference type="AlphaFoldDB" id="A0A3L6ZJ71"/>
<proteinExistence type="predicted"/>
<organism evidence="1 2">
    <name type="scientific">Mycetocola reblochoni</name>
    <dbReference type="NCBI Taxonomy" id="331618"/>
    <lineage>
        <taxon>Bacteria</taxon>
        <taxon>Bacillati</taxon>
        <taxon>Actinomycetota</taxon>
        <taxon>Actinomycetes</taxon>
        <taxon>Micrococcales</taxon>
        <taxon>Microbacteriaceae</taxon>
        <taxon>Mycetocola</taxon>
    </lineage>
</organism>
<dbReference type="EMBL" id="RCUW01000022">
    <property type="protein sequence ID" value="RLP67581.1"/>
    <property type="molecule type" value="Genomic_DNA"/>
</dbReference>
<dbReference type="Proteomes" id="UP000275395">
    <property type="component" value="Unassembled WGS sequence"/>
</dbReference>
<evidence type="ECO:0000313" key="1">
    <source>
        <dbReference type="EMBL" id="RLP67581.1"/>
    </source>
</evidence>
<dbReference type="Gene3D" id="3.40.50.300">
    <property type="entry name" value="P-loop containing nucleotide triphosphate hydrolases"/>
    <property type="match status" value="1"/>
</dbReference>
<sequence>MPSDWSSYLSGSHLIDVIPRPVLARRVLDAPQRWVTVHGAPGVGKSTLLMQVVERLRDSWTPHMLVVDPRTDARGVQELIASFGNREVVSRGLTLVIDDFDWWVADGRAQALKSALEQYPDLRLVTATLDPLEPSRYLPAGEEFSAVRSSDLVFSTGEIRDYCERVQSLAASGGTEVSPMNGRMQQRLLDSTAGMPLAVALAVDHWCFPRASRTDGFNVGLVLWPMRSVIQTRFPVSTGASGASRLGYLLSLMPRFRDEHVSMLARDLPPIRLSDLTVQLGVDPLSGSGRGGYSWRKSAWGTFTQWNQFSQSDRDALAEMLLERGDTVAAFEQFVLRGDCARAERLLHRGFAELFIRFAPEIEGHLLSIAGEDLRAHPYLRAFISILRPTNDSKGLATAVRNFALKAEVVTNRCAALGRVS</sequence>
<dbReference type="InterPro" id="IPR027417">
    <property type="entry name" value="P-loop_NTPase"/>
</dbReference>